<feature type="domain" description="O-antigen ligase-related" evidence="6">
    <location>
        <begin position="196"/>
        <end position="340"/>
    </location>
</feature>
<dbReference type="PANTHER" id="PTHR37422">
    <property type="entry name" value="TEICHURONIC ACID BIOSYNTHESIS PROTEIN TUAE"/>
    <property type="match status" value="1"/>
</dbReference>
<dbReference type="EMBL" id="MLAW01000082">
    <property type="protein sequence ID" value="OJJ14253.1"/>
    <property type="molecule type" value="Genomic_DNA"/>
</dbReference>
<evidence type="ECO:0000259" key="6">
    <source>
        <dbReference type="Pfam" id="PF04932"/>
    </source>
</evidence>
<dbReference type="GO" id="GO:0016020">
    <property type="term" value="C:membrane"/>
    <property type="evidence" value="ECO:0007669"/>
    <property type="project" value="UniProtKB-SubCell"/>
</dbReference>
<dbReference type="InterPro" id="IPR051533">
    <property type="entry name" value="WaaL-like"/>
</dbReference>
<reference evidence="7" key="1">
    <citation type="submission" date="2016-10" db="EMBL/GenBank/DDBJ databases">
        <title>CRISPR-Cas defence system in Roseofilum reptotaenium: evidence of a bacteriophage-cyanobacterium arms race in the coral black band disease.</title>
        <authorList>
            <person name="Buerger P."/>
            <person name="Wood-Charlson E.M."/>
            <person name="Weynberg K.D."/>
            <person name="Willis B."/>
            <person name="Van Oppen M.J."/>
        </authorList>
    </citation>
    <scope>NUCLEOTIDE SEQUENCE [LARGE SCALE GENOMIC DNA]</scope>
    <source>
        <strain evidence="7">AO1-A</strain>
    </source>
</reference>
<evidence type="ECO:0000256" key="4">
    <source>
        <dbReference type="ARBA" id="ARBA00023136"/>
    </source>
</evidence>
<feature type="transmembrane region" description="Helical" evidence="5">
    <location>
        <begin position="108"/>
        <end position="126"/>
    </location>
</feature>
<organism evidence="7 8">
    <name type="scientific">Roseofilum reptotaenium AO1-A</name>
    <dbReference type="NCBI Taxonomy" id="1925591"/>
    <lineage>
        <taxon>Bacteria</taxon>
        <taxon>Bacillati</taxon>
        <taxon>Cyanobacteriota</taxon>
        <taxon>Cyanophyceae</taxon>
        <taxon>Desertifilales</taxon>
        <taxon>Desertifilaceae</taxon>
        <taxon>Roseofilum</taxon>
    </lineage>
</organism>
<feature type="transmembrane region" description="Helical" evidence="5">
    <location>
        <begin position="51"/>
        <end position="71"/>
    </location>
</feature>
<proteinExistence type="predicted"/>
<dbReference type="AlphaFoldDB" id="A0A1L9QJK4"/>
<evidence type="ECO:0000313" key="7">
    <source>
        <dbReference type="EMBL" id="OJJ14253.1"/>
    </source>
</evidence>
<feature type="transmembrane region" description="Helical" evidence="5">
    <location>
        <begin position="163"/>
        <end position="180"/>
    </location>
</feature>
<dbReference type="PANTHER" id="PTHR37422:SF13">
    <property type="entry name" value="LIPOPOLYSACCHARIDE BIOSYNTHESIS PROTEIN PA4999-RELATED"/>
    <property type="match status" value="1"/>
</dbReference>
<feature type="transmembrane region" description="Helical" evidence="5">
    <location>
        <begin position="77"/>
        <end position="96"/>
    </location>
</feature>
<evidence type="ECO:0000256" key="1">
    <source>
        <dbReference type="ARBA" id="ARBA00004141"/>
    </source>
</evidence>
<evidence type="ECO:0000313" key="8">
    <source>
        <dbReference type="Proteomes" id="UP000183940"/>
    </source>
</evidence>
<keyword evidence="4 5" id="KW-0472">Membrane</keyword>
<feature type="transmembrane region" description="Helical" evidence="5">
    <location>
        <begin position="211"/>
        <end position="226"/>
    </location>
</feature>
<accession>A0A1L9QJK4</accession>
<comment type="subcellular location">
    <subcellularLocation>
        <location evidence="1">Membrane</location>
        <topology evidence="1">Multi-pass membrane protein</topology>
    </subcellularLocation>
</comment>
<feature type="transmembrane region" description="Helical" evidence="5">
    <location>
        <begin position="16"/>
        <end position="39"/>
    </location>
</feature>
<protein>
    <recommendedName>
        <fullName evidence="6">O-antigen ligase-related domain-containing protein</fullName>
    </recommendedName>
</protein>
<name>A0A1L9QJK4_9CYAN</name>
<evidence type="ECO:0000256" key="3">
    <source>
        <dbReference type="ARBA" id="ARBA00022989"/>
    </source>
</evidence>
<feature type="transmembrane region" description="Helical" evidence="5">
    <location>
        <begin position="187"/>
        <end position="205"/>
    </location>
</feature>
<feature type="transmembrane region" description="Helical" evidence="5">
    <location>
        <begin position="394"/>
        <end position="411"/>
    </location>
</feature>
<keyword evidence="3 5" id="KW-1133">Transmembrane helix</keyword>
<dbReference type="InterPro" id="IPR007016">
    <property type="entry name" value="O-antigen_ligase-rel_domated"/>
</dbReference>
<dbReference type="STRING" id="1925591.BI308_25090"/>
<evidence type="ECO:0000256" key="2">
    <source>
        <dbReference type="ARBA" id="ARBA00022692"/>
    </source>
</evidence>
<dbReference type="Pfam" id="PF04932">
    <property type="entry name" value="Wzy_C"/>
    <property type="match status" value="1"/>
</dbReference>
<comment type="caution">
    <text evidence="7">The sequence shown here is derived from an EMBL/GenBank/DDBJ whole genome shotgun (WGS) entry which is preliminary data.</text>
</comment>
<dbReference type="Proteomes" id="UP000183940">
    <property type="component" value="Unassembled WGS sequence"/>
</dbReference>
<feature type="transmembrane region" description="Helical" evidence="5">
    <location>
        <begin position="370"/>
        <end position="388"/>
    </location>
</feature>
<gene>
    <name evidence="7" type="ORF">BI308_25090</name>
</gene>
<keyword evidence="2 5" id="KW-0812">Transmembrane</keyword>
<evidence type="ECO:0000256" key="5">
    <source>
        <dbReference type="SAM" id="Phobius"/>
    </source>
</evidence>
<keyword evidence="8" id="KW-1185">Reference proteome</keyword>
<feature type="transmembrane region" description="Helical" evidence="5">
    <location>
        <begin position="231"/>
        <end position="249"/>
    </location>
</feature>
<sequence>MTSASDQRPWFCLQGWLATFVFSPLLGLLLGLVFFFDMGRDRGEVALRRPLTQASIIFALGLILTCLLAEFPGEAALGLAHFLPFILLLVGLGELIGTSGHLRRMATWVVFSSLPVAIIGLGQRFWGWSGPIRWLGIVIDWPLTAGGIPPGRISSIFGYANDLAAYLAVVWILALGLLLEKQPKKRWFWIGLGVTTVLDGITLFLTHSRNAWAIAALAVLAYALYWGWRMLVAAVMAVCGLILWSAFGVDPSRQWVRMVVPAYIWARLTDEMFPDRPLAQLRSTQWQFAIDLVHQRPFLGWGLRSFSPLYETQMNYWIGHPHNLPLMLLAEMGIPLTIWFFCLVTWILAKATHLLSRLPRQTEGAILFSYLLAFAGISLFHLLDITLFDSRINFLGWWLLGSILGLVYSTGRRQ</sequence>
<feature type="transmembrane region" description="Helical" evidence="5">
    <location>
        <begin position="324"/>
        <end position="349"/>
    </location>
</feature>